<feature type="region of interest" description="Disordered" evidence="2">
    <location>
        <begin position="307"/>
        <end position="390"/>
    </location>
</feature>
<feature type="region of interest" description="Disordered" evidence="2">
    <location>
        <begin position="1"/>
        <end position="42"/>
    </location>
</feature>
<dbReference type="PANTHER" id="PTHR23159:SF31">
    <property type="entry name" value="CENTROSOME-ASSOCIATED PROTEIN CEP250 ISOFORM X1"/>
    <property type="match status" value="1"/>
</dbReference>
<evidence type="ECO:0000313" key="4">
    <source>
        <dbReference type="EMBL" id="TCD63032.1"/>
    </source>
</evidence>
<dbReference type="InterPro" id="IPR000938">
    <property type="entry name" value="CAP-Gly_domain"/>
</dbReference>
<accession>A0A4R0R6J2</accession>
<protein>
    <recommendedName>
        <fullName evidence="3">CAP-Gly domain-containing protein</fullName>
    </recommendedName>
</protein>
<dbReference type="PROSITE" id="PS50245">
    <property type="entry name" value="CAP_GLY_2"/>
    <property type="match status" value="1"/>
</dbReference>
<feature type="domain" description="CAP-Gly" evidence="3">
    <location>
        <begin position="129"/>
        <end position="176"/>
    </location>
</feature>
<keyword evidence="1" id="KW-0175">Coiled coil</keyword>
<feature type="compositionally biased region" description="Polar residues" evidence="2">
    <location>
        <begin position="192"/>
        <end position="250"/>
    </location>
</feature>
<feature type="region of interest" description="Disordered" evidence="2">
    <location>
        <begin position="1059"/>
        <end position="1092"/>
    </location>
</feature>
<keyword evidence="5" id="KW-1185">Reference proteome</keyword>
<feature type="region of interest" description="Disordered" evidence="2">
    <location>
        <begin position="192"/>
        <end position="289"/>
    </location>
</feature>
<feature type="compositionally biased region" description="Low complexity" evidence="2">
    <location>
        <begin position="321"/>
        <end position="337"/>
    </location>
</feature>
<dbReference type="PANTHER" id="PTHR23159">
    <property type="entry name" value="CENTROSOMAL PROTEIN 2"/>
    <property type="match status" value="1"/>
</dbReference>
<feature type="coiled-coil region" evidence="1">
    <location>
        <begin position="467"/>
        <end position="973"/>
    </location>
</feature>
<proteinExistence type="predicted"/>
<feature type="compositionally biased region" description="Polar residues" evidence="2">
    <location>
        <begin position="92"/>
        <end position="104"/>
    </location>
</feature>
<evidence type="ECO:0000259" key="3">
    <source>
        <dbReference type="PROSITE" id="PS50245"/>
    </source>
</evidence>
<evidence type="ECO:0000256" key="1">
    <source>
        <dbReference type="SAM" id="Coils"/>
    </source>
</evidence>
<feature type="compositionally biased region" description="Low complexity" evidence="2">
    <location>
        <begin position="31"/>
        <end position="42"/>
    </location>
</feature>
<dbReference type="EMBL" id="RWJN01000327">
    <property type="protein sequence ID" value="TCD63032.1"/>
    <property type="molecule type" value="Genomic_DNA"/>
</dbReference>
<dbReference type="Pfam" id="PF01302">
    <property type="entry name" value="CAP_GLY"/>
    <property type="match status" value="1"/>
</dbReference>
<comment type="caution">
    <text evidence="4">The sequence shown here is derived from an EMBL/GenBank/DDBJ whole genome shotgun (WGS) entry which is preliminary data.</text>
</comment>
<organism evidence="4 5">
    <name type="scientific">Steccherinum ochraceum</name>
    <dbReference type="NCBI Taxonomy" id="92696"/>
    <lineage>
        <taxon>Eukaryota</taxon>
        <taxon>Fungi</taxon>
        <taxon>Dikarya</taxon>
        <taxon>Basidiomycota</taxon>
        <taxon>Agaricomycotina</taxon>
        <taxon>Agaricomycetes</taxon>
        <taxon>Polyporales</taxon>
        <taxon>Steccherinaceae</taxon>
        <taxon>Steccherinum</taxon>
    </lineage>
</organism>
<dbReference type="SUPFAM" id="SSF74924">
    <property type="entry name" value="Cap-Gly domain"/>
    <property type="match status" value="1"/>
</dbReference>
<feature type="region of interest" description="Disordered" evidence="2">
    <location>
        <begin position="55"/>
        <end position="104"/>
    </location>
</feature>
<feature type="compositionally biased region" description="Low complexity" evidence="2">
    <location>
        <begin position="71"/>
        <end position="86"/>
    </location>
</feature>
<dbReference type="SMART" id="SM01052">
    <property type="entry name" value="CAP_GLY"/>
    <property type="match status" value="1"/>
</dbReference>
<dbReference type="AlphaFoldDB" id="A0A4R0R6J2"/>
<reference evidence="4 5" key="1">
    <citation type="submission" date="2018-11" db="EMBL/GenBank/DDBJ databases">
        <title>Genome assembly of Steccherinum ochraceum LE-BIN_3174, the white-rot fungus of the Steccherinaceae family (The Residual Polyporoid clade, Polyporales, Basidiomycota).</title>
        <authorList>
            <person name="Fedorova T.V."/>
            <person name="Glazunova O.A."/>
            <person name="Landesman E.O."/>
            <person name="Moiseenko K.V."/>
            <person name="Psurtseva N.V."/>
            <person name="Savinova O.S."/>
            <person name="Shakhova N.V."/>
            <person name="Tyazhelova T.V."/>
            <person name="Vasina D.V."/>
        </authorList>
    </citation>
    <scope>NUCLEOTIDE SEQUENCE [LARGE SCALE GENOMIC DNA]</scope>
    <source>
        <strain evidence="4 5">LE-BIN_3174</strain>
    </source>
</reference>
<evidence type="ECO:0000256" key="2">
    <source>
        <dbReference type="SAM" id="MobiDB-lite"/>
    </source>
</evidence>
<dbReference type="OrthoDB" id="2130750at2759"/>
<evidence type="ECO:0000313" key="5">
    <source>
        <dbReference type="Proteomes" id="UP000292702"/>
    </source>
</evidence>
<gene>
    <name evidence="4" type="ORF">EIP91_006068</name>
</gene>
<dbReference type="Gene3D" id="4.10.60.10">
    <property type="entry name" value="Zinc finger, CCHC-type"/>
    <property type="match status" value="1"/>
</dbReference>
<sequence length="1161" mass="124976">MSTPTPGKGRVSGIPTPGKPSSIPTPGRFRSSSSATIHASSSNADDEFIARAFADAIKANDPGQHPGRPVSSASTSRSSDAGLSASVARPPSRTSDVFRSSSRAGRNFDVGDTVRIESLGFEGTLKYVGEIDGKPGLWAGVELGGGFAGKGKNNGNGTVAGKQYFSCPPYCGVFVATTKLSPPTIAYASISRPSSVASTRSGRVTPSVSGRITPSSSTSIANGRKTPSVSNGRITPSISNGRVTPSTSIGRRTPGIATPAARSRSAISHAPKPAVTPARSSTTEAAITPGSRASKYVGMTAKQLGARAAGAVSPTRKSMGSPTRSLYSLGSSSVHSSPARNGSPFNTPKAGRLPNVGMGMPSLQSLTPSKGRPSTAGSTPKARIPSAIAMPPPASPSFAARSVSLTDGYSKSADADSASASFVSDLQSNQQTLQDRINEIMSGRISAPPDKGSSRPTSAASVISTTTVELQNQIEVLQARLDASESENARLRTVAESQESLVSDRMAALLEEKDKVSSRVTELETSLRTSERAINERDSTIEGLERAVQETTKDVEKAKSDGEARIRDVQSKLDDKEALVNQLKDAIDTKEGLQSKNDALITAKNAEIGVLESRVQKAYTELEEERRELGGQVDELRKAGQETIALYEERLSAADSKRYEMEDLIASLEEQLRQQQPPPSPGALARHASSAAEIDNETLRDQVQHLQKKISSLEDLLEDAQATSEREEAAIRERIKKYKDREEAVRKEVVDSRKEVERVLKAEEVARSRVEEIEEALRENTVALENARAEIEGLRMDVANLEGIAAGVDGETPSRTNRAQLQQEVTLLKQQLAEYRDAGSNGDIASLADQQEVSRLAAAKEQLEAALAEERQTVASLRAQADERTSELEAVRKKFNRDAPVTPSSPSKSELSATKEEIKGLKHIVQELQKENATMAQRSKVLESENKLLLSETDQLREDMKALEDNVEQSLLREEKALADTDGSLTDDVSSLQQMVRDMKTKYEGELEQLRKRHNDAEMKTARSMHQLNKEIGELETLIESKIYREDELEREVERLQDKLARNQKKSSKTSSGLPDDSDRGSIKSVQRPASVQSDTIVSGEVCEICERPGHDIFNCDLLKNEGSSEAGGGSNSKASEELFCEDCEERGHTAAACPHSLDVF</sequence>
<dbReference type="InterPro" id="IPR036859">
    <property type="entry name" value="CAP-Gly_dom_sf"/>
</dbReference>
<name>A0A4R0R6J2_9APHY</name>
<dbReference type="Proteomes" id="UP000292702">
    <property type="component" value="Unassembled WGS sequence"/>
</dbReference>
<dbReference type="Gene3D" id="2.30.30.190">
    <property type="entry name" value="CAP Gly-rich-like domain"/>
    <property type="match status" value="1"/>
</dbReference>
<dbReference type="STRING" id="92696.A0A4R0R6J2"/>